<reference evidence="5" key="2">
    <citation type="journal article" date="2002" name="Nature">
        <title>Complete genome sequence of the model actinomycete Streptomyces coelicolor A3(2).</title>
        <authorList>
            <person name="Bentley S.D."/>
            <person name="Chater K.F."/>
            <person name="Cerdeno-Tarraga A.M."/>
            <person name="Challis G.L."/>
            <person name="Thomson N.R."/>
            <person name="James K.D."/>
            <person name="Harris D.E."/>
            <person name="Quail M.A."/>
            <person name="Kieser H."/>
            <person name="Harper D."/>
            <person name="Bateman A."/>
            <person name="Brown S."/>
            <person name="Chandra G."/>
            <person name="Chen C.W."/>
            <person name="Collins M."/>
            <person name="Cronin A."/>
            <person name="Fraser A."/>
            <person name="Goble A."/>
            <person name="Hidalgo J."/>
            <person name="Hornsby T."/>
            <person name="Howarth S."/>
            <person name="Huang C.H."/>
            <person name="Kieser T."/>
            <person name="Larke L."/>
            <person name="Murphy L."/>
            <person name="Oliver K."/>
            <person name="O'Neil S."/>
            <person name="Rabbinowitsch E."/>
            <person name="Rajandream M.A."/>
            <person name="Rutherford K."/>
            <person name="Rutter S."/>
            <person name="Seeger K."/>
            <person name="Saunders D."/>
            <person name="Sharp S."/>
            <person name="Squares R."/>
            <person name="Squares S."/>
            <person name="Taylor K."/>
            <person name="Warren T."/>
            <person name="Wietzorrek A."/>
            <person name="Woodward J."/>
            <person name="Barrell B.G."/>
            <person name="Parkhill J."/>
            <person name="Hopwood D.A."/>
        </authorList>
    </citation>
    <scope>NUCLEOTIDE SEQUENCE [LARGE SCALE GENOMIC DNA]</scope>
    <source>
        <strain evidence="5">ATCC BAA-471 / A3(2) / M145</strain>
    </source>
</reference>
<dbReference type="RefSeq" id="WP_011039468.1">
    <property type="nucleotide sequence ID" value="NC_003903.1"/>
</dbReference>
<feature type="compositionally biased region" description="Low complexity" evidence="2">
    <location>
        <begin position="45"/>
        <end position="57"/>
    </location>
</feature>
<accession>Q9ACY2</accession>
<dbReference type="STRING" id="100226.gene:17765674"/>
<dbReference type="GO" id="GO:0005886">
    <property type="term" value="C:plasma membrane"/>
    <property type="evidence" value="ECO:0000318"/>
    <property type="project" value="GO_Central"/>
</dbReference>
<reference evidence="4 5" key="1">
    <citation type="journal article" date="1998" name="J. Bacteriol.">
        <title>Cloning and physical mapping of the EcoRI fragments of the giant linear plasmid SCP1.</title>
        <authorList>
            <person name="Redenbach M."/>
            <person name="Ikeda K."/>
            <person name="Yamasaki M."/>
            <person name="Kinashi H."/>
        </authorList>
    </citation>
    <scope>NUCLEOTIDE SEQUENCE [LARGE SCALE GENOMIC DNA]</scope>
    <source>
        <strain evidence="5">ATCC BAA-471 / A3(2) / M145</strain>
    </source>
</reference>
<dbReference type="PATRIC" id="fig|100226.15.peg.8115"/>
<dbReference type="CDD" id="cd01130">
    <property type="entry name" value="VirB11-like_ATPase"/>
    <property type="match status" value="1"/>
</dbReference>
<gene>
    <name evidence="4" type="ordered locus">SCP1.169</name>
</gene>
<dbReference type="AlphaFoldDB" id="Q9ACY2"/>
<dbReference type="OrthoDB" id="9810761at2"/>
<reference evidence="4 5" key="4">
    <citation type="journal article" date="2009" name="Mol. Microbiol.">
        <title>Extracellular signalling, translational control, two repressors and an activator all contribute to the regulation of methylenomycin production in Streptomyces coelicolor.</title>
        <authorList>
            <person name="O'Rourke S."/>
            <person name="Wietzorrek A."/>
            <person name="Fowler K."/>
            <person name="Corre C."/>
            <person name="Challis G.L."/>
            <person name="Chater K.F."/>
        </authorList>
    </citation>
    <scope>NUCLEOTIDE SEQUENCE [LARGE SCALE GENOMIC DNA]</scope>
    <source>
        <strain evidence="5">ATCC BAA-471 / A3(2) / M145</strain>
    </source>
</reference>
<dbReference type="EMBL" id="AL589148">
    <property type="protein sequence ID" value="CAC36690.1"/>
    <property type="molecule type" value="Genomic_DNA"/>
</dbReference>
<keyword evidence="5" id="KW-1185">Reference proteome</keyword>
<evidence type="ECO:0000259" key="3">
    <source>
        <dbReference type="Pfam" id="PF00437"/>
    </source>
</evidence>
<feature type="region of interest" description="Disordered" evidence="2">
    <location>
        <begin position="1"/>
        <end position="60"/>
    </location>
</feature>
<evidence type="ECO:0000313" key="4">
    <source>
        <dbReference type="EMBL" id="CAC36690.1"/>
    </source>
</evidence>
<comment type="similarity">
    <text evidence="1">Belongs to the GSP E family.</text>
</comment>
<dbReference type="InterPro" id="IPR001482">
    <property type="entry name" value="T2SS/T4SS_dom"/>
</dbReference>
<dbReference type="SUPFAM" id="SSF52540">
    <property type="entry name" value="P-loop containing nucleoside triphosphate hydrolases"/>
    <property type="match status" value="1"/>
</dbReference>
<evidence type="ECO:0000256" key="1">
    <source>
        <dbReference type="ARBA" id="ARBA00006611"/>
    </source>
</evidence>
<dbReference type="HOGENOM" id="CLU_005379_6_0_11"/>
<evidence type="ECO:0000313" key="5">
    <source>
        <dbReference type="Proteomes" id="UP000001973"/>
    </source>
</evidence>
<protein>
    <submittedName>
        <fullName evidence="4">ATP/GTP-binding protein</fullName>
    </submittedName>
</protein>
<dbReference type="Pfam" id="PF00437">
    <property type="entry name" value="T2SSE"/>
    <property type="match status" value="1"/>
</dbReference>
<evidence type="ECO:0000256" key="2">
    <source>
        <dbReference type="SAM" id="MobiDB-lite"/>
    </source>
</evidence>
<dbReference type="Gene3D" id="3.40.50.300">
    <property type="entry name" value="P-loop containing nucleotide triphosphate hydrolases"/>
    <property type="match status" value="1"/>
</dbReference>
<feature type="domain" description="Bacterial type II secretion system protein E" evidence="3">
    <location>
        <begin position="214"/>
        <end position="435"/>
    </location>
</feature>
<dbReference type="PANTHER" id="PTHR30486:SF6">
    <property type="entry name" value="TYPE IV PILUS RETRACTATION ATPASE PILT"/>
    <property type="match status" value="1"/>
</dbReference>
<dbReference type="GO" id="GO:0016887">
    <property type="term" value="F:ATP hydrolysis activity"/>
    <property type="evidence" value="ECO:0000318"/>
    <property type="project" value="GO_Central"/>
</dbReference>
<dbReference type="Proteomes" id="UP000001973">
    <property type="component" value="Plasmid SCP1"/>
</dbReference>
<sequence>MADSHHNPRINGHQPPLGREDIAGLLTGHLTQRRQPEPPSPTAPPALAAPAAAVPSARTDPAAVPRLAELPGELPVDWDVIETLQGEVSKQLAARDPQRLMEEADRRALARSLVTTAVADWAAKYAQAHVPLTETQEQAIGTAVFNSMYRGGRLQSLLDEDSVEDVMVDGLRAHVEYLDRPRRTIERVADSHEELISWVNRMARLSGHGERGLTQSTPMVGFRMPDGSRVTASMLTSRPSVVIRKHRLRDTGLEELRMWGTVNPILQYFLRACVQARMNLLVVGDMGAGKTSLLRALGREIPADERLVTLESDRELYLDEPAASGQPGPITYAFEARQSNGEILGDKKAGEVTISDMFATALRYNATRVVVGEVRSTEIVPMLQAMSAGGSGSMCTMHVRRPHAIISRLVQLCTEAGMATEAAHHLIAAAVDVVVYLAYDWDDVKYGGRKHRYVSHVYEVHDVVGEGGRPSVTEIFAPAGPQEPRAVFKNMPSFIGELENKSRFPDLDGAPSFHRAWLTDNPLGAWGGPLQRKGPAA</sequence>
<dbReference type="KEGG" id="sco:SCP1.169"/>
<dbReference type="Gene3D" id="3.30.450.380">
    <property type="match status" value="1"/>
</dbReference>
<dbReference type="PANTHER" id="PTHR30486">
    <property type="entry name" value="TWITCHING MOTILITY PROTEIN PILT"/>
    <property type="match status" value="1"/>
</dbReference>
<organism evidence="4 5">
    <name type="scientific">Streptomyces coelicolor (strain ATCC BAA-471 / A3(2) / M145)</name>
    <dbReference type="NCBI Taxonomy" id="100226"/>
    <lineage>
        <taxon>Bacteria</taxon>
        <taxon>Bacillati</taxon>
        <taxon>Actinomycetota</taxon>
        <taxon>Actinomycetes</taxon>
        <taxon>Kitasatosporales</taxon>
        <taxon>Streptomycetaceae</taxon>
        <taxon>Streptomyces</taxon>
        <taxon>Streptomyces albidoflavus group</taxon>
    </lineage>
</organism>
<dbReference type="InterPro" id="IPR027417">
    <property type="entry name" value="P-loop_NTPase"/>
</dbReference>
<dbReference type="InterPro" id="IPR050921">
    <property type="entry name" value="T4SS_GSP_E_ATPase"/>
</dbReference>
<name>Q9ACY2_STRCO</name>
<geneLocation type="plasmid" evidence="5">
    <name>SCP1</name>
</geneLocation>
<dbReference type="InParanoid" id="Q9ACY2"/>
<dbReference type="PhylomeDB" id="Q9ACY2"/>
<proteinExistence type="inferred from homology"/>
<reference evidence="4 5" key="3">
    <citation type="journal article" date="2008" name="Proc. Natl. Acad. Sci. U.S.A.">
        <title>2-Alkyl-4-hydroxymethylfuran-3-carboxylic acids, antibiotic production inducers discovered by Streptomyces coelicolor genome mining.</title>
        <authorList>
            <person name="Corre C."/>
            <person name="Song L."/>
            <person name="O'Rourke S."/>
            <person name="Chater K.F."/>
            <person name="Challis G.L."/>
        </authorList>
    </citation>
    <scope>NUCLEOTIDE SEQUENCE [LARGE SCALE GENOMIC DNA]</scope>
    <source>
        <strain evidence="5">ATCC BAA-471 / A3(2) / M145</strain>
    </source>
</reference>